<feature type="domain" description="Serine aminopeptidase S33" evidence="1">
    <location>
        <begin position="57"/>
        <end position="189"/>
    </location>
</feature>
<gene>
    <name evidence="2" type="ORF">FK220_007810</name>
</gene>
<proteinExistence type="predicted"/>
<dbReference type="InterPro" id="IPR029058">
    <property type="entry name" value="AB_hydrolase_fold"/>
</dbReference>
<dbReference type="InterPro" id="IPR022742">
    <property type="entry name" value="Hydrolase_4"/>
</dbReference>
<keyword evidence="3" id="KW-1185">Reference proteome</keyword>
<dbReference type="AlphaFoldDB" id="A0A967ARX1"/>
<dbReference type="GO" id="GO:0016787">
    <property type="term" value="F:hydrolase activity"/>
    <property type="evidence" value="ECO:0007669"/>
    <property type="project" value="UniProtKB-KW"/>
</dbReference>
<evidence type="ECO:0000259" key="1">
    <source>
        <dbReference type="Pfam" id="PF12146"/>
    </source>
</evidence>
<name>A0A967ARX1_9FLAO</name>
<dbReference type="EMBL" id="VIKU02000002">
    <property type="protein sequence ID" value="NHF59241.1"/>
    <property type="molecule type" value="Genomic_DNA"/>
</dbReference>
<evidence type="ECO:0000313" key="3">
    <source>
        <dbReference type="Proteomes" id="UP000707206"/>
    </source>
</evidence>
<dbReference type="Gene3D" id="3.40.50.1820">
    <property type="entry name" value="alpha/beta hydrolase"/>
    <property type="match status" value="1"/>
</dbReference>
<dbReference type="RefSeq" id="WP_152573759.1">
    <property type="nucleotide sequence ID" value="NZ_VIKU02000002.1"/>
</dbReference>
<dbReference type="Proteomes" id="UP000707206">
    <property type="component" value="Unassembled WGS sequence"/>
</dbReference>
<protein>
    <submittedName>
        <fullName evidence="2">Alpha/beta hydrolase</fullName>
    </submittedName>
</protein>
<sequence length="275" mass="31683">MQWLYKLAKKPFFGNYMVSWRNPLSETQRLEWKLIRFQSNSRALLSGLVAESKSTVTKGVIVLGHPMGKEAKGYFLKNGYTDLLRENGYHVLIFDLNGFGESQTGNFDYFEDIISAGYEAKRRYPEYPLGYFGISMGGQFATIAFAEGHPFEFAIVESAANTLEDFWIHYPFAHKALKLLYLLMPRYQKRIRMIDRIKKANGLRKLLLIYIENDAVILDDAGKKFKEACPLPTELVIFKNAKHAELAKSIHRDSYFKVILDHFNANSNLVVQCRN</sequence>
<comment type="caution">
    <text evidence="2">The sequence shown here is derived from an EMBL/GenBank/DDBJ whole genome shotgun (WGS) entry which is preliminary data.</text>
</comment>
<organism evidence="2 3">
    <name type="scientific">Pelagihabitans pacificus</name>
    <dbReference type="NCBI Taxonomy" id="2696054"/>
    <lineage>
        <taxon>Bacteria</taxon>
        <taxon>Pseudomonadati</taxon>
        <taxon>Bacteroidota</taxon>
        <taxon>Flavobacteriia</taxon>
        <taxon>Flavobacteriales</taxon>
        <taxon>Flavobacteriaceae</taxon>
        <taxon>Pelagihabitans</taxon>
    </lineage>
</organism>
<dbReference type="SUPFAM" id="SSF53474">
    <property type="entry name" value="alpha/beta-Hydrolases"/>
    <property type="match status" value="1"/>
</dbReference>
<accession>A0A967ARX1</accession>
<dbReference type="Pfam" id="PF12146">
    <property type="entry name" value="Hydrolase_4"/>
    <property type="match status" value="1"/>
</dbReference>
<evidence type="ECO:0000313" key="2">
    <source>
        <dbReference type="EMBL" id="NHF59241.1"/>
    </source>
</evidence>
<reference evidence="2" key="2">
    <citation type="submission" date="2020-03" db="EMBL/GenBank/DDBJ databases">
        <title>Flavobacteriaceae bacterium strain TP-CH-4, a member of the family Flavobacteriaceae isolated from a deep-sea seamount.</title>
        <authorList>
            <person name="Zhang D.-C."/>
        </authorList>
    </citation>
    <scope>NUCLEOTIDE SEQUENCE</scope>
    <source>
        <strain evidence="2">TP-CH-4</strain>
    </source>
</reference>
<keyword evidence="2" id="KW-0378">Hydrolase</keyword>
<reference evidence="2" key="1">
    <citation type="submission" date="2019-07" db="EMBL/GenBank/DDBJ databases">
        <authorList>
            <person name="De-Chao Zhang Q."/>
        </authorList>
    </citation>
    <scope>NUCLEOTIDE SEQUENCE</scope>
    <source>
        <strain evidence="2">TP-CH-4</strain>
    </source>
</reference>